<accession>A0AAV1XGF5</accession>
<keyword evidence="2" id="KW-1185">Reference proteome</keyword>
<reference evidence="1 2" key="1">
    <citation type="submission" date="2024-03" db="EMBL/GenBank/DDBJ databases">
        <authorList>
            <person name="Martinez-Hernandez J."/>
        </authorList>
    </citation>
    <scope>NUCLEOTIDE SEQUENCE [LARGE SCALE GENOMIC DNA]</scope>
</reference>
<protein>
    <submittedName>
        <fullName evidence="1">Uncharacterized protein</fullName>
    </submittedName>
</protein>
<sequence length="74" mass="8627">MTTPFVNPGWYLDADGLKSSKLYIVNGIARFRLAENSEREEGKLARDNVRFTSRNMRMARLKMKKKSLRCEKSD</sequence>
<dbReference type="AlphaFoldDB" id="A0AAV1XGF5"/>
<proteinExistence type="predicted"/>
<dbReference type="EMBL" id="CAXHTB010000015">
    <property type="protein sequence ID" value="CAL0320809.1"/>
    <property type="molecule type" value="Genomic_DNA"/>
</dbReference>
<gene>
    <name evidence="1" type="ORF">LLUT_LOCUS21869</name>
</gene>
<comment type="caution">
    <text evidence="1">The sequence shown here is derived from an EMBL/GenBank/DDBJ whole genome shotgun (WGS) entry which is preliminary data.</text>
</comment>
<organism evidence="1 2">
    <name type="scientific">Lupinus luteus</name>
    <name type="common">European yellow lupine</name>
    <dbReference type="NCBI Taxonomy" id="3873"/>
    <lineage>
        <taxon>Eukaryota</taxon>
        <taxon>Viridiplantae</taxon>
        <taxon>Streptophyta</taxon>
        <taxon>Embryophyta</taxon>
        <taxon>Tracheophyta</taxon>
        <taxon>Spermatophyta</taxon>
        <taxon>Magnoliopsida</taxon>
        <taxon>eudicotyledons</taxon>
        <taxon>Gunneridae</taxon>
        <taxon>Pentapetalae</taxon>
        <taxon>rosids</taxon>
        <taxon>fabids</taxon>
        <taxon>Fabales</taxon>
        <taxon>Fabaceae</taxon>
        <taxon>Papilionoideae</taxon>
        <taxon>50 kb inversion clade</taxon>
        <taxon>genistoids sensu lato</taxon>
        <taxon>core genistoids</taxon>
        <taxon>Genisteae</taxon>
        <taxon>Lupinus</taxon>
    </lineage>
</organism>
<dbReference type="Proteomes" id="UP001497480">
    <property type="component" value="Unassembled WGS sequence"/>
</dbReference>
<evidence type="ECO:0000313" key="2">
    <source>
        <dbReference type="Proteomes" id="UP001497480"/>
    </source>
</evidence>
<evidence type="ECO:0000313" key="1">
    <source>
        <dbReference type="EMBL" id="CAL0320809.1"/>
    </source>
</evidence>
<name>A0AAV1XGF5_LUPLU</name>